<evidence type="ECO:0000313" key="3">
    <source>
        <dbReference type="EMBL" id="KAF2831214.1"/>
    </source>
</evidence>
<dbReference type="PANTHER" id="PTHR37049:SF5">
    <property type="entry name" value="TAIL SPECIFIC PROTEASE DOMAIN-CONTAINING PROTEIN"/>
    <property type="match status" value="1"/>
</dbReference>
<dbReference type="AlphaFoldDB" id="A0A6A7AEA6"/>
<reference evidence="3" key="1">
    <citation type="journal article" date="2020" name="Stud. Mycol.">
        <title>101 Dothideomycetes genomes: a test case for predicting lifestyles and emergence of pathogens.</title>
        <authorList>
            <person name="Haridas S."/>
            <person name="Albert R."/>
            <person name="Binder M."/>
            <person name="Bloem J."/>
            <person name="Labutti K."/>
            <person name="Salamov A."/>
            <person name="Andreopoulos B."/>
            <person name="Baker S."/>
            <person name="Barry K."/>
            <person name="Bills G."/>
            <person name="Bluhm B."/>
            <person name="Cannon C."/>
            <person name="Castanera R."/>
            <person name="Culley D."/>
            <person name="Daum C."/>
            <person name="Ezra D."/>
            <person name="Gonzalez J."/>
            <person name="Henrissat B."/>
            <person name="Kuo A."/>
            <person name="Liang C."/>
            <person name="Lipzen A."/>
            <person name="Lutzoni F."/>
            <person name="Magnuson J."/>
            <person name="Mondo S."/>
            <person name="Nolan M."/>
            <person name="Ohm R."/>
            <person name="Pangilinan J."/>
            <person name="Park H.-J."/>
            <person name="Ramirez L."/>
            <person name="Alfaro M."/>
            <person name="Sun H."/>
            <person name="Tritt A."/>
            <person name="Yoshinaga Y."/>
            <person name="Zwiers L.-H."/>
            <person name="Turgeon B."/>
            <person name="Goodwin S."/>
            <person name="Spatafora J."/>
            <person name="Crous P."/>
            <person name="Grigoriev I."/>
        </authorList>
    </citation>
    <scope>NUCLEOTIDE SEQUENCE</scope>
    <source>
        <strain evidence="3">CBS 113818</strain>
    </source>
</reference>
<evidence type="ECO:0000259" key="2">
    <source>
        <dbReference type="Pfam" id="PF23658"/>
    </source>
</evidence>
<evidence type="ECO:0000256" key="1">
    <source>
        <dbReference type="SAM" id="SignalP"/>
    </source>
</evidence>
<keyword evidence="1" id="KW-0732">Signal</keyword>
<feature type="domain" description="CPAF-like PDZ" evidence="2">
    <location>
        <begin position="157"/>
        <end position="274"/>
    </location>
</feature>
<feature type="signal peptide" evidence="1">
    <location>
        <begin position="1"/>
        <end position="18"/>
    </location>
</feature>
<evidence type="ECO:0000313" key="4">
    <source>
        <dbReference type="Proteomes" id="UP000799424"/>
    </source>
</evidence>
<dbReference type="Proteomes" id="UP000799424">
    <property type="component" value="Unassembled WGS sequence"/>
</dbReference>
<dbReference type="PANTHER" id="PTHR37049">
    <property type="entry name" value="PEPTIDASE S41 FAMILY PROTEIN"/>
    <property type="match status" value="1"/>
</dbReference>
<accession>A0A6A7AEA6</accession>
<dbReference type="InterPro" id="IPR056186">
    <property type="entry name" value="PDZ_CPAF-rel"/>
</dbReference>
<protein>
    <recommendedName>
        <fullName evidence="2">CPAF-like PDZ domain-containing protein</fullName>
    </recommendedName>
</protein>
<organism evidence="3 4">
    <name type="scientific">Ophiobolus disseminans</name>
    <dbReference type="NCBI Taxonomy" id="1469910"/>
    <lineage>
        <taxon>Eukaryota</taxon>
        <taxon>Fungi</taxon>
        <taxon>Dikarya</taxon>
        <taxon>Ascomycota</taxon>
        <taxon>Pezizomycotina</taxon>
        <taxon>Dothideomycetes</taxon>
        <taxon>Pleosporomycetidae</taxon>
        <taxon>Pleosporales</taxon>
        <taxon>Pleosporineae</taxon>
        <taxon>Phaeosphaeriaceae</taxon>
        <taxon>Ophiobolus</taxon>
    </lineage>
</organism>
<sequence length="859" mass="93277">MLFVRPVALLSFVALALSKPLERTVVPRQGGAPLTEDQTICGDIVVYARNGNYVFYADAVFRCLQSVPFNGAVASRFIAYYNMTLQFQSTLAYLKDPPPGYQQPAVDVFEVLGQIQNNITAGVYKNQYGFEADVQLLVNRMHDSHVTLSAGILDAFSFVSPVGLVSVSADGKQAPEVYIAEDLLQSRLDGYTASPITKINGQDVVKALTDFAELNSDGYLEPHADWNALMDSPAQAISGDLSVFQSATFYPGDELEFTFKNGSTGETFWLSIYNELDDTGPLTTAGDFYNYFVLGQLPASYDETRQWWPTDPAANATEGENVTTVRPYKAICDKGNPADINWCETSSGAYPNDPIVAQTDLAVTGGGVVTGYLLKDISTGVLSIPSFYQYDSDIEGFILAVHYFISNATQQNISRVIIDLQTNDGGAVFLAYQTFKQFFYGTDPYAASRIRSHGLANILGDTYSKWWKELEDDLEENGSLYNYTASEEWVVVNRINAATGGNFSSWADYYSRVSDHGDLFSAAQRYNLSDEVFDVSAFSNWVPYGYGIGIDDDAAPQIWAPEDIVILTDGLCASACALFVEFVSSVGVRTVTVGGRPTTGPMQGVAGSRGARVYEATELDDDFSFVSEHVQNDTAAALLPSRLDTGMWVTTAGINIRDQVRANDPTPLQFKYEAADCRIYYTLDNIYNMTRLWHDAAKATWDDRSFCVSGSTGFPSARNTNSTQAPPKRTAEVPALNLDLTNPVNTLGNATSGIDASNVPRTGEIVQCSTNSDCGHGRQCKETPLKCGNGSVQNVKACLPGCASTDKSCPGTSQCNYAPVSGASKLNAVGTKSSTSFSKQFEQGLCRPTKAGLKLSCKI</sequence>
<dbReference type="Gene3D" id="3.90.226.10">
    <property type="entry name" value="2-enoyl-CoA Hydratase, Chain A, domain 1"/>
    <property type="match status" value="1"/>
</dbReference>
<dbReference type="InterPro" id="IPR029045">
    <property type="entry name" value="ClpP/crotonase-like_dom_sf"/>
</dbReference>
<dbReference type="Pfam" id="PF23658">
    <property type="entry name" value="PDZ_CPAF_rel"/>
    <property type="match status" value="1"/>
</dbReference>
<dbReference type="OrthoDB" id="27214at2759"/>
<name>A0A6A7AEA6_9PLEO</name>
<dbReference type="EMBL" id="MU006218">
    <property type="protein sequence ID" value="KAF2831214.1"/>
    <property type="molecule type" value="Genomic_DNA"/>
</dbReference>
<dbReference type="SUPFAM" id="SSF52096">
    <property type="entry name" value="ClpP/crotonase"/>
    <property type="match status" value="1"/>
</dbReference>
<keyword evidence="4" id="KW-1185">Reference proteome</keyword>
<dbReference type="InterPro" id="IPR052766">
    <property type="entry name" value="S41A_metabolite_peptidase"/>
</dbReference>
<gene>
    <name evidence="3" type="ORF">CC86DRAFT_366632</name>
</gene>
<proteinExistence type="predicted"/>
<feature type="chain" id="PRO_5025625844" description="CPAF-like PDZ domain-containing protein" evidence="1">
    <location>
        <begin position="19"/>
        <end position="859"/>
    </location>
</feature>